<evidence type="ECO:0000313" key="8">
    <source>
        <dbReference type="EMBL" id="AIL43876.1"/>
    </source>
</evidence>
<evidence type="ECO:0000256" key="3">
    <source>
        <dbReference type="ARBA" id="ARBA00022475"/>
    </source>
</evidence>
<reference evidence="8" key="2">
    <citation type="journal article" date="2015" name="Genome Biol. Evol.">
        <title>Complete Genome Sequence and Transcriptomic Analysis of the Novel Pathogen Elizabethkingia anophelis in Response to Oxidative Stress.</title>
        <authorList>
            <person name="Li Y."/>
            <person name="Liu Y."/>
            <person name="Chew S.C."/>
            <person name="Tay M."/>
            <person name="Salido M.M."/>
            <person name="Teo J."/>
            <person name="Lauro F.M."/>
            <person name="Givskov M."/>
            <person name="Yang L."/>
        </authorList>
    </citation>
    <scope>NUCLEOTIDE SEQUENCE</scope>
    <source>
        <strain evidence="8">NUHP1</strain>
    </source>
</reference>
<gene>
    <name evidence="8" type="ORF">BD94_0101</name>
</gene>
<dbReference type="PANTHER" id="PTHR30558:SF3">
    <property type="entry name" value="BIOPOLYMER TRANSPORT PROTEIN EXBD-RELATED"/>
    <property type="match status" value="1"/>
</dbReference>
<evidence type="ECO:0000256" key="6">
    <source>
        <dbReference type="ARBA" id="ARBA00023136"/>
    </source>
</evidence>
<keyword evidence="7" id="KW-0813">Transport</keyword>
<protein>
    <submittedName>
        <fullName evidence="8">Biopolymer transport protein ExbD/TolR</fullName>
    </submittedName>
</protein>
<dbReference type="GO" id="GO:0022857">
    <property type="term" value="F:transmembrane transporter activity"/>
    <property type="evidence" value="ECO:0007669"/>
    <property type="project" value="InterPro"/>
</dbReference>
<dbReference type="PANTHER" id="PTHR30558">
    <property type="entry name" value="EXBD MEMBRANE COMPONENT OF PMF-DRIVEN MACROMOLECULE IMPORT SYSTEM"/>
    <property type="match status" value="1"/>
</dbReference>
<name>A0A077E8I9_9FLAO</name>
<sequence length="133" mass="14898">MKISRRNKANPEFSLAAMTDVILLLLIFFMITSSAANQNAIDVKLPKGESEAMDIPNPLSVSIKPDGSYFIDEKQVQRNELESLIVNRLQNVTSPSFTIRADKDCLHKDVVFVMEIAEKHKYNIAIATTTEAE</sequence>
<comment type="subcellular location">
    <subcellularLocation>
        <location evidence="1">Cell membrane</location>
        <topology evidence="1">Single-pass membrane protein</topology>
    </subcellularLocation>
    <subcellularLocation>
        <location evidence="7">Cell membrane</location>
        <topology evidence="7">Single-pass type II membrane protein</topology>
    </subcellularLocation>
</comment>
<dbReference type="RefSeq" id="WP_009090321.1">
    <property type="nucleotide sequence ID" value="NZ_CP007547.1"/>
</dbReference>
<proteinExistence type="inferred from homology"/>
<dbReference type="KEGG" id="eao:BD94_0101"/>
<keyword evidence="5" id="KW-1133">Transmembrane helix</keyword>
<dbReference type="GO" id="GO:0015031">
    <property type="term" value="P:protein transport"/>
    <property type="evidence" value="ECO:0007669"/>
    <property type="project" value="UniProtKB-KW"/>
</dbReference>
<comment type="similarity">
    <text evidence="2 7">Belongs to the ExbD/TolR family.</text>
</comment>
<keyword evidence="4 7" id="KW-0812">Transmembrane</keyword>
<keyword evidence="7" id="KW-0653">Protein transport</keyword>
<dbReference type="GeneID" id="56685189"/>
<evidence type="ECO:0000313" key="9">
    <source>
        <dbReference type="Proteomes" id="UP000028933"/>
    </source>
</evidence>
<evidence type="ECO:0000256" key="7">
    <source>
        <dbReference type="RuleBase" id="RU003879"/>
    </source>
</evidence>
<dbReference type="AlphaFoldDB" id="A0A077E8I9"/>
<dbReference type="EMBL" id="CP007547">
    <property type="protein sequence ID" value="AIL43876.1"/>
    <property type="molecule type" value="Genomic_DNA"/>
</dbReference>
<dbReference type="Gene3D" id="3.30.420.270">
    <property type="match status" value="1"/>
</dbReference>
<evidence type="ECO:0000256" key="1">
    <source>
        <dbReference type="ARBA" id="ARBA00004162"/>
    </source>
</evidence>
<dbReference type="Proteomes" id="UP000028933">
    <property type="component" value="Chromosome"/>
</dbReference>
<keyword evidence="6" id="KW-0472">Membrane</keyword>
<dbReference type="HOGENOM" id="CLU_085305_3_4_10"/>
<dbReference type="STRING" id="1338011.BD94_0101"/>
<keyword evidence="3" id="KW-1003">Cell membrane</keyword>
<evidence type="ECO:0000256" key="5">
    <source>
        <dbReference type="ARBA" id="ARBA00022989"/>
    </source>
</evidence>
<dbReference type="eggNOG" id="COG0848">
    <property type="taxonomic scope" value="Bacteria"/>
</dbReference>
<evidence type="ECO:0000256" key="4">
    <source>
        <dbReference type="ARBA" id="ARBA00022692"/>
    </source>
</evidence>
<organism evidence="8 9">
    <name type="scientific">Elizabethkingia anophelis NUHP1</name>
    <dbReference type="NCBI Taxonomy" id="1338011"/>
    <lineage>
        <taxon>Bacteria</taxon>
        <taxon>Pseudomonadati</taxon>
        <taxon>Bacteroidota</taxon>
        <taxon>Flavobacteriia</taxon>
        <taxon>Flavobacteriales</taxon>
        <taxon>Weeksellaceae</taxon>
        <taxon>Elizabethkingia</taxon>
    </lineage>
</organism>
<dbReference type="GO" id="GO:0005886">
    <property type="term" value="C:plasma membrane"/>
    <property type="evidence" value="ECO:0007669"/>
    <property type="project" value="UniProtKB-SubCell"/>
</dbReference>
<evidence type="ECO:0000256" key="2">
    <source>
        <dbReference type="ARBA" id="ARBA00005811"/>
    </source>
</evidence>
<reference evidence="8" key="1">
    <citation type="journal article" date="2013" name="Lancet">
        <title>First case of E anophelis outbreak in an intensive-care unit.</title>
        <authorList>
            <person name="Teo J."/>
            <person name="Tan S.Y."/>
            <person name="Tay M."/>
            <person name="Ding Y."/>
            <person name="Kjelleberg S."/>
            <person name="Givskov M."/>
            <person name="Lin R.T."/>
            <person name="Yang L."/>
        </authorList>
    </citation>
    <scope>NUCLEOTIDE SEQUENCE [LARGE SCALE GENOMIC DNA]</scope>
    <source>
        <strain evidence="8">NUHP1</strain>
    </source>
</reference>
<accession>A0A077E8I9</accession>
<dbReference type="InterPro" id="IPR003400">
    <property type="entry name" value="ExbD"/>
</dbReference>
<dbReference type="Pfam" id="PF02472">
    <property type="entry name" value="ExbD"/>
    <property type="match status" value="1"/>
</dbReference>